<evidence type="ECO:0000256" key="2">
    <source>
        <dbReference type="SAM" id="MobiDB-lite"/>
    </source>
</evidence>
<feature type="compositionally biased region" description="Pro residues" evidence="2">
    <location>
        <begin position="373"/>
        <end position="383"/>
    </location>
</feature>
<sequence length="423" mass="46424">MDRQCKLTLVSIETSPVEMSYGPITVQIGNASPFHIGLMFITNNAVGDGSLLTVRSPTNTVQLQLFLRQGRPGIIVSLGGSSISMQFTQSPVMNDNAWHYLDIFMEADSGGLVAVYLMADWCRYANIGDCVMKQTMSIASSTFSLGGSVQLGSDVSANTAIFDGCIDKVFINGSVTNGVPQLEVGPYKLQLNKITVSDGNWHLFDVIITQNVVKLQVDELDGNFYAVSRLPNVTLKSGPVDIVIAKDATGIIIIVIVICCVKRKAKKKAEKDNQKTTLEGDPFGMDSQLNDPWDSGEKDFMGPIDYTVLQPNHHRISPPNDLADGPLRPDYVLRDHGQKTSDRPPWEQLEGRENPGMNLDQVLEYGYEGYDGQPPPGFCPIEPPTFIGADDEDSNEDVLRTRLGYEPPSLSRMSNSRSEQLID</sequence>
<evidence type="ECO:0000313" key="4">
    <source>
        <dbReference type="EMBL" id="KAA0185243.1"/>
    </source>
</evidence>
<reference evidence="4" key="1">
    <citation type="submission" date="2019-05" db="EMBL/GenBank/DDBJ databases">
        <title>Annotation for the trematode Fasciolopsis buski.</title>
        <authorList>
            <person name="Choi Y.-J."/>
        </authorList>
    </citation>
    <scope>NUCLEOTIDE SEQUENCE</scope>
    <source>
        <strain evidence="4">HT</strain>
        <tissue evidence="4">Whole worm</tissue>
    </source>
</reference>
<proteinExistence type="predicted"/>
<comment type="caution">
    <text evidence="4">The sequence shown here is derived from an EMBL/GenBank/DDBJ whole genome shotgun (WGS) entry which is preliminary data.</text>
</comment>
<dbReference type="CDD" id="cd00110">
    <property type="entry name" value="LamG"/>
    <property type="match status" value="1"/>
</dbReference>
<gene>
    <name evidence="4" type="ORF">FBUS_04722</name>
</gene>
<accession>A0A8E0RQ95</accession>
<evidence type="ECO:0000313" key="5">
    <source>
        <dbReference type="Proteomes" id="UP000728185"/>
    </source>
</evidence>
<name>A0A8E0RQ95_9TREM</name>
<dbReference type="Proteomes" id="UP000728185">
    <property type="component" value="Unassembled WGS sequence"/>
</dbReference>
<evidence type="ECO:0000256" key="1">
    <source>
        <dbReference type="PROSITE-ProRule" id="PRU00122"/>
    </source>
</evidence>
<feature type="compositionally biased region" description="Basic and acidic residues" evidence="2">
    <location>
        <begin position="332"/>
        <end position="353"/>
    </location>
</feature>
<dbReference type="Pfam" id="PF02210">
    <property type="entry name" value="Laminin_G_2"/>
    <property type="match status" value="1"/>
</dbReference>
<feature type="compositionally biased region" description="Polar residues" evidence="2">
    <location>
        <begin position="411"/>
        <end position="423"/>
    </location>
</feature>
<dbReference type="InterPro" id="IPR013320">
    <property type="entry name" value="ConA-like_dom_sf"/>
</dbReference>
<dbReference type="EMBL" id="LUCM01010601">
    <property type="protein sequence ID" value="KAA0185243.1"/>
    <property type="molecule type" value="Genomic_DNA"/>
</dbReference>
<feature type="domain" description="Laminin G" evidence="3">
    <location>
        <begin position="11"/>
        <end position="200"/>
    </location>
</feature>
<dbReference type="SMART" id="SM00282">
    <property type="entry name" value="LamG"/>
    <property type="match status" value="1"/>
</dbReference>
<organism evidence="4 5">
    <name type="scientific">Fasciolopsis buskii</name>
    <dbReference type="NCBI Taxonomy" id="27845"/>
    <lineage>
        <taxon>Eukaryota</taxon>
        <taxon>Metazoa</taxon>
        <taxon>Spiralia</taxon>
        <taxon>Lophotrochozoa</taxon>
        <taxon>Platyhelminthes</taxon>
        <taxon>Trematoda</taxon>
        <taxon>Digenea</taxon>
        <taxon>Plagiorchiida</taxon>
        <taxon>Echinostomata</taxon>
        <taxon>Echinostomatoidea</taxon>
        <taxon>Fasciolidae</taxon>
        <taxon>Fasciolopsis</taxon>
    </lineage>
</organism>
<dbReference type="AlphaFoldDB" id="A0A8E0RQ95"/>
<comment type="caution">
    <text evidence="1">Lacks conserved residue(s) required for the propagation of feature annotation.</text>
</comment>
<dbReference type="PROSITE" id="PS50025">
    <property type="entry name" value="LAM_G_DOMAIN"/>
    <property type="match status" value="1"/>
</dbReference>
<dbReference type="InterPro" id="IPR001791">
    <property type="entry name" value="Laminin_G"/>
</dbReference>
<dbReference type="Gene3D" id="2.60.120.200">
    <property type="match status" value="1"/>
</dbReference>
<evidence type="ECO:0000259" key="3">
    <source>
        <dbReference type="PROSITE" id="PS50025"/>
    </source>
</evidence>
<feature type="region of interest" description="Disordered" evidence="2">
    <location>
        <begin position="269"/>
        <end position="296"/>
    </location>
</feature>
<dbReference type="SUPFAM" id="SSF49899">
    <property type="entry name" value="Concanavalin A-like lectins/glucanases"/>
    <property type="match status" value="1"/>
</dbReference>
<feature type="region of interest" description="Disordered" evidence="2">
    <location>
        <begin position="332"/>
        <end position="423"/>
    </location>
</feature>
<protein>
    <submittedName>
        <fullName evidence="4">Neural-cadherin</fullName>
    </submittedName>
</protein>
<dbReference type="OrthoDB" id="6225467at2759"/>
<keyword evidence="5" id="KW-1185">Reference proteome</keyword>